<protein>
    <submittedName>
        <fullName evidence="2">Uncharacterized protein</fullName>
    </submittedName>
</protein>
<dbReference type="AlphaFoldDB" id="A0A9K3KRC5"/>
<evidence type="ECO:0000313" key="3">
    <source>
        <dbReference type="Proteomes" id="UP000693970"/>
    </source>
</evidence>
<reference evidence="2" key="2">
    <citation type="submission" date="2021-04" db="EMBL/GenBank/DDBJ databases">
        <authorList>
            <person name="Podell S."/>
        </authorList>
    </citation>
    <scope>NUCLEOTIDE SEQUENCE</scope>
    <source>
        <strain evidence="2">Hildebrandi</strain>
    </source>
</reference>
<sequence length="128" mass="13382">MNMTYNFSSDLLTLAAGAGAWAVAIVPVKTVGSFCANSDGPSNKIIAMALGVAIAYATTPIMSFLLGWTTPYQKVRGIALALGAAQVTDGIINMWIPSFYSIDHHVGVLCASNIFYGAGLLGIFSAFQ</sequence>
<evidence type="ECO:0000256" key="1">
    <source>
        <dbReference type="SAM" id="Phobius"/>
    </source>
</evidence>
<feature type="transmembrane region" description="Helical" evidence="1">
    <location>
        <begin position="46"/>
        <end position="66"/>
    </location>
</feature>
<organism evidence="2 3">
    <name type="scientific">Nitzschia inconspicua</name>
    <dbReference type="NCBI Taxonomy" id="303405"/>
    <lineage>
        <taxon>Eukaryota</taxon>
        <taxon>Sar</taxon>
        <taxon>Stramenopiles</taxon>
        <taxon>Ochrophyta</taxon>
        <taxon>Bacillariophyta</taxon>
        <taxon>Bacillariophyceae</taxon>
        <taxon>Bacillariophycidae</taxon>
        <taxon>Bacillariales</taxon>
        <taxon>Bacillariaceae</taxon>
        <taxon>Nitzschia</taxon>
    </lineage>
</organism>
<name>A0A9K3KRC5_9STRA</name>
<keyword evidence="3" id="KW-1185">Reference proteome</keyword>
<accession>A0A9K3KRC5</accession>
<evidence type="ECO:0000313" key="2">
    <source>
        <dbReference type="EMBL" id="KAG7347745.1"/>
    </source>
</evidence>
<keyword evidence="1" id="KW-0812">Transmembrane</keyword>
<reference evidence="2" key="1">
    <citation type="journal article" date="2021" name="Sci. Rep.">
        <title>Diploid genomic architecture of Nitzschia inconspicua, an elite biomass production diatom.</title>
        <authorList>
            <person name="Oliver A."/>
            <person name="Podell S."/>
            <person name="Pinowska A."/>
            <person name="Traller J.C."/>
            <person name="Smith S.R."/>
            <person name="McClure R."/>
            <person name="Beliaev A."/>
            <person name="Bohutskyi P."/>
            <person name="Hill E.A."/>
            <person name="Rabines A."/>
            <person name="Zheng H."/>
            <person name="Allen L.Z."/>
            <person name="Kuo A."/>
            <person name="Grigoriev I.V."/>
            <person name="Allen A.E."/>
            <person name="Hazlebeck D."/>
            <person name="Allen E.E."/>
        </authorList>
    </citation>
    <scope>NUCLEOTIDE SEQUENCE</scope>
    <source>
        <strain evidence="2">Hildebrandi</strain>
    </source>
</reference>
<proteinExistence type="predicted"/>
<feature type="transmembrane region" description="Helical" evidence="1">
    <location>
        <begin position="106"/>
        <end position="127"/>
    </location>
</feature>
<keyword evidence="1" id="KW-0472">Membrane</keyword>
<keyword evidence="1" id="KW-1133">Transmembrane helix</keyword>
<gene>
    <name evidence="2" type="ORF">IV203_016450</name>
</gene>
<dbReference type="OrthoDB" id="50239at2759"/>
<dbReference type="Proteomes" id="UP000693970">
    <property type="component" value="Unassembled WGS sequence"/>
</dbReference>
<feature type="transmembrane region" description="Helical" evidence="1">
    <location>
        <begin position="78"/>
        <end position="100"/>
    </location>
</feature>
<dbReference type="EMBL" id="JAGRRH010000020">
    <property type="protein sequence ID" value="KAG7347745.1"/>
    <property type="molecule type" value="Genomic_DNA"/>
</dbReference>
<comment type="caution">
    <text evidence="2">The sequence shown here is derived from an EMBL/GenBank/DDBJ whole genome shotgun (WGS) entry which is preliminary data.</text>
</comment>